<dbReference type="InterPro" id="IPR016032">
    <property type="entry name" value="Sig_transdc_resp-reg_C-effctor"/>
</dbReference>
<dbReference type="CDD" id="cd00383">
    <property type="entry name" value="trans_reg_C"/>
    <property type="match status" value="1"/>
</dbReference>
<dbReference type="RefSeq" id="WP_191071344.1">
    <property type="nucleotide sequence ID" value="NZ_CP060506.1"/>
</dbReference>
<dbReference type="SUPFAM" id="SSF52172">
    <property type="entry name" value="CheY-like"/>
    <property type="match status" value="1"/>
</dbReference>
<dbReference type="SUPFAM" id="SSF46894">
    <property type="entry name" value="C-terminal effector domain of the bipartite response regulators"/>
    <property type="match status" value="1"/>
</dbReference>
<evidence type="ECO:0000313" key="11">
    <source>
        <dbReference type="EMBL" id="MBD3689281.1"/>
    </source>
</evidence>
<sequence>MTRVLIVEDEDAFREPLAYSLTRDGFTVDSVADGHAALTAIDRSTYDLVLLDLMLPGIDGIEVARRLRANPATAHLPIIMVTAKGEVVDRVVGLEMGADDYLAKPYSYRELLARIRALLRRTRQPAAADDESRIVVADLVVDEDRHEVTCAGRRVDMPLREFELLAFLMRNPGIVLTRAQILDRVWGPDYEGETKTLDVHITRLRAKLEADPKNPRRIVTVRGLGYKLAED</sequence>
<evidence type="ECO:0000256" key="1">
    <source>
        <dbReference type="ARBA" id="ARBA00022553"/>
    </source>
</evidence>
<comment type="caution">
    <text evidence="11">The sequence shown here is derived from an EMBL/GenBank/DDBJ whole genome shotgun (WGS) entry which is preliminary data.</text>
</comment>
<dbReference type="InterPro" id="IPR011006">
    <property type="entry name" value="CheY-like_superfamily"/>
</dbReference>
<protein>
    <recommendedName>
        <fullName evidence="6">Sensory transduction protein RegX3</fullName>
    </recommendedName>
</protein>
<dbReference type="Gene3D" id="3.40.50.2300">
    <property type="match status" value="1"/>
</dbReference>
<feature type="DNA-binding region" description="OmpR/PhoB-type" evidence="8">
    <location>
        <begin position="131"/>
        <end position="230"/>
    </location>
</feature>
<dbReference type="Gene3D" id="6.10.250.690">
    <property type="match status" value="1"/>
</dbReference>
<dbReference type="PANTHER" id="PTHR48111">
    <property type="entry name" value="REGULATOR OF RPOS"/>
    <property type="match status" value="1"/>
</dbReference>
<keyword evidence="1 7" id="KW-0597">Phosphoprotein</keyword>
<organism evidence="11 12">
    <name type="scientific">Nanchangia anserum</name>
    <dbReference type="NCBI Taxonomy" id="2692125"/>
    <lineage>
        <taxon>Bacteria</taxon>
        <taxon>Bacillati</taxon>
        <taxon>Actinomycetota</taxon>
        <taxon>Actinomycetes</taxon>
        <taxon>Actinomycetales</taxon>
        <taxon>Actinomycetaceae</taxon>
        <taxon>Nanchangia</taxon>
    </lineage>
</organism>
<dbReference type="InterPro" id="IPR036388">
    <property type="entry name" value="WH-like_DNA-bd_sf"/>
</dbReference>
<dbReference type="AlphaFoldDB" id="A0A8I0GBK7"/>
<dbReference type="Pfam" id="PF00072">
    <property type="entry name" value="Response_reg"/>
    <property type="match status" value="1"/>
</dbReference>
<reference evidence="11 12" key="1">
    <citation type="submission" date="2020-08" db="EMBL/GenBank/DDBJ databases">
        <title>Winkia gen. nov., sp. nov., isolated from faeces of the Anser albifrons in China.</title>
        <authorList>
            <person name="Liu Q."/>
        </authorList>
    </citation>
    <scope>NUCLEOTIDE SEQUENCE [LARGE SCALE GENOMIC DNA]</scope>
    <source>
        <strain evidence="11 12">C62</strain>
    </source>
</reference>
<keyword evidence="4 8" id="KW-0238">DNA-binding</keyword>
<dbReference type="Pfam" id="PF00486">
    <property type="entry name" value="Trans_reg_C"/>
    <property type="match status" value="1"/>
</dbReference>
<name>A0A8I0GBK7_9ACTO</name>
<gene>
    <name evidence="11" type="ORF">H8R10_03420</name>
</gene>
<evidence type="ECO:0000256" key="8">
    <source>
        <dbReference type="PROSITE-ProRule" id="PRU01091"/>
    </source>
</evidence>
<dbReference type="InterPro" id="IPR039420">
    <property type="entry name" value="WalR-like"/>
</dbReference>
<dbReference type="GO" id="GO:0032993">
    <property type="term" value="C:protein-DNA complex"/>
    <property type="evidence" value="ECO:0007669"/>
    <property type="project" value="TreeGrafter"/>
</dbReference>
<evidence type="ECO:0000259" key="9">
    <source>
        <dbReference type="PROSITE" id="PS50110"/>
    </source>
</evidence>
<dbReference type="FunFam" id="3.40.50.2300:FF:000001">
    <property type="entry name" value="DNA-binding response regulator PhoB"/>
    <property type="match status" value="1"/>
</dbReference>
<keyword evidence="5" id="KW-0804">Transcription</keyword>
<dbReference type="GO" id="GO:0000156">
    <property type="term" value="F:phosphorelay response regulator activity"/>
    <property type="evidence" value="ECO:0007669"/>
    <property type="project" value="TreeGrafter"/>
</dbReference>
<evidence type="ECO:0000256" key="4">
    <source>
        <dbReference type="ARBA" id="ARBA00023125"/>
    </source>
</evidence>
<dbReference type="GO" id="GO:0000976">
    <property type="term" value="F:transcription cis-regulatory region binding"/>
    <property type="evidence" value="ECO:0007669"/>
    <property type="project" value="TreeGrafter"/>
</dbReference>
<dbReference type="SMART" id="SM00448">
    <property type="entry name" value="REC"/>
    <property type="match status" value="1"/>
</dbReference>
<feature type="domain" description="OmpR/PhoB-type" evidence="10">
    <location>
        <begin position="131"/>
        <end position="230"/>
    </location>
</feature>
<dbReference type="InterPro" id="IPR001867">
    <property type="entry name" value="OmpR/PhoB-type_DNA-bd"/>
</dbReference>
<evidence type="ECO:0000313" key="12">
    <source>
        <dbReference type="Proteomes" id="UP000627538"/>
    </source>
</evidence>
<feature type="modified residue" description="4-aspartylphosphate" evidence="7">
    <location>
        <position position="52"/>
    </location>
</feature>
<feature type="domain" description="Response regulatory" evidence="9">
    <location>
        <begin position="3"/>
        <end position="119"/>
    </location>
</feature>
<accession>A0A8I0GBK7</accession>
<keyword evidence="2" id="KW-0902">Two-component regulatory system</keyword>
<proteinExistence type="predicted"/>
<dbReference type="PANTHER" id="PTHR48111:SF72">
    <property type="entry name" value="SENSORY TRANSDUCTION PROTEIN REGX3"/>
    <property type="match status" value="1"/>
</dbReference>
<evidence type="ECO:0000256" key="7">
    <source>
        <dbReference type="PROSITE-ProRule" id="PRU00169"/>
    </source>
</evidence>
<dbReference type="GO" id="GO:0005829">
    <property type="term" value="C:cytosol"/>
    <property type="evidence" value="ECO:0007669"/>
    <property type="project" value="TreeGrafter"/>
</dbReference>
<dbReference type="SMART" id="SM00862">
    <property type="entry name" value="Trans_reg_C"/>
    <property type="match status" value="1"/>
</dbReference>
<keyword evidence="12" id="KW-1185">Reference proteome</keyword>
<dbReference type="GO" id="GO:0006355">
    <property type="term" value="P:regulation of DNA-templated transcription"/>
    <property type="evidence" value="ECO:0007669"/>
    <property type="project" value="InterPro"/>
</dbReference>
<evidence type="ECO:0000256" key="2">
    <source>
        <dbReference type="ARBA" id="ARBA00023012"/>
    </source>
</evidence>
<evidence type="ECO:0000256" key="3">
    <source>
        <dbReference type="ARBA" id="ARBA00023015"/>
    </source>
</evidence>
<dbReference type="FunFam" id="1.10.10.10:FF:000018">
    <property type="entry name" value="DNA-binding response regulator ResD"/>
    <property type="match status" value="1"/>
</dbReference>
<dbReference type="InterPro" id="IPR001789">
    <property type="entry name" value="Sig_transdc_resp-reg_receiver"/>
</dbReference>
<dbReference type="PROSITE" id="PS51755">
    <property type="entry name" value="OMPR_PHOB"/>
    <property type="match status" value="1"/>
</dbReference>
<evidence type="ECO:0000256" key="5">
    <source>
        <dbReference type="ARBA" id="ARBA00023163"/>
    </source>
</evidence>
<dbReference type="Proteomes" id="UP000627538">
    <property type="component" value="Unassembled WGS sequence"/>
</dbReference>
<dbReference type="EMBL" id="JACRUO010000001">
    <property type="protein sequence ID" value="MBD3689281.1"/>
    <property type="molecule type" value="Genomic_DNA"/>
</dbReference>
<keyword evidence="3" id="KW-0805">Transcription regulation</keyword>
<dbReference type="Gene3D" id="1.10.10.10">
    <property type="entry name" value="Winged helix-like DNA-binding domain superfamily/Winged helix DNA-binding domain"/>
    <property type="match status" value="1"/>
</dbReference>
<dbReference type="PROSITE" id="PS50110">
    <property type="entry name" value="RESPONSE_REGULATORY"/>
    <property type="match status" value="1"/>
</dbReference>
<evidence type="ECO:0000259" key="10">
    <source>
        <dbReference type="PROSITE" id="PS51755"/>
    </source>
</evidence>
<evidence type="ECO:0000256" key="6">
    <source>
        <dbReference type="ARBA" id="ARBA00041201"/>
    </source>
</evidence>